<dbReference type="PROSITE" id="PS51925">
    <property type="entry name" value="SWIB_MDM2"/>
    <property type="match status" value="1"/>
</dbReference>
<dbReference type="HOGENOM" id="CLU_046065_1_1_1"/>
<evidence type="ECO:0000256" key="1">
    <source>
        <dbReference type="SAM" id="MobiDB-lite"/>
    </source>
</evidence>
<dbReference type="PROSITE" id="PS51998">
    <property type="entry name" value="DEK_C"/>
    <property type="match status" value="1"/>
</dbReference>
<dbReference type="PANTHER" id="PTHR13844">
    <property type="entry name" value="SWI/SNF-RELATED MATRIX-ASSOCIATED ACTIN-DEPENDENT REGULATOR OF CHROMATIN SUBFAMILY D"/>
    <property type="match status" value="1"/>
</dbReference>
<feature type="domain" description="DEK-C" evidence="3">
    <location>
        <begin position="7"/>
        <end position="62"/>
    </location>
</feature>
<dbReference type="InterPro" id="IPR019835">
    <property type="entry name" value="SWIB_domain"/>
</dbReference>
<dbReference type="KEGG" id="glz:GLAREA_04904"/>
<keyword evidence="5" id="KW-1185">Reference proteome</keyword>
<protein>
    <submittedName>
        <fullName evidence="4">SWIB/MDM2</fullName>
    </submittedName>
</protein>
<dbReference type="OrthoDB" id="10251073at2759"/>
<organism evidence="4 5">
    <name type="scientific">Glarea lozoyensis (strain ATCC 20868 / MF5171)</name>
    <dbReference type="NCBI Taxonomy" id="1116229"/>
    <lineage>
        <taxon>Eukaryota</taxon>
        <taxon>Fungi</taxon>
        <taxon>Dikarya</taxon>
        <taxon>Ascomycota</taxon>
        <taxon>Pezizomycotina</taxon>
        <taxon>Leotiomycetes</taxon>
        <taxon>Helotiales</taxon>
        <taxon>Helotiaceae</taxon>
        <taxon>Glarea</taxon>
    </lineage>
</organism>
<dbReference type="CDD" id="cd10567">
    <property type="entry name" value="SWIB-MDM2_like"/>
    <property type="match status" value="1"/>
</dbReference>
<gene>
    <name evidence="4" type="ORF">GLAREA_04904</name>
</gene>
<dbReference type="STRING" id="1116229.S3DNQ7"/>
<dbReference type="SUPFAM" id="SSF47592">
    <property type="entry name" value="SWIB/MDM2 domain"/>
    <property type="match status" value="1"/>
</dbReference>
<dbReference type="Gene3D" id="1.10.245.10">
    <property type="entry name" value="SWIB/MDM2 domain"/>
    <property type="match status" value="1"/>
</dbReference>
<dbReference type="SUPFAM" id="SSF109715">
    <property type="entry name" value="DEK C-terminal domain"/>
    <property type="match status" value="1"/>
</dbReference>
<dbReference type="RefSeq" id="XP_008085472.1">
    <property type="nucleotide sequence ID" value="XM_008087281.1"/>
</dbReference>
<dbReference type="AlphaFoldDB" id="S3DNQ7"/>
<feature type="domain" description="DM2" evidence="2">
    <location>
        <begin position="190"/>
        <end position="267"/>
    </location>
</feature>
<dbReference type="SMART" id="SM00151">
    <property type="entry name" value="SWIB"/>
    <property type="match status" value="1"/>
</dbReference>
<dbReference type="InterPro" id="IPR036885">
    <property type="entry name" value="SWIB_MDM2_dom_sf"/>
</dbReference>
<dbReference type="InterPro" id="IPR014876">
    <property type="entry name" value="DEK_C"/>
</dbReference>
<feature type="region of interest" description="Disordered" evidence="1">
    <location>
        <begin position="134"/>
        <end position="179"/>
    </location>
</feature>
<dbReference type="OMA" id="KVWQYIR"/>
<evidence type="ECO:0000313" key="5">
    <source>
        <dbReference type="Proteomes" id="UP000016922"/>
    </source>
</evidence>
<dbReference type="InterPro" id="IPR003121">
    <property type="entry name" value="SWIB_MDM2_domain"/>
</dbReference>
<accession>S3DNQ7</accession>
<feature type="compositionally biased region" description="Basic residues" evidence="1">
    <location>
        <begin position="151"/>
        <end position="164"/>
    </location>
</feature>
<proteinExistence type="predicted"/>
<feature type="compositionally biased region" description="Polar residues" evidence="1">
    <location>
        <begin position="64"/>
        <end position="90"/>
    </location>
</feature>
<feature type="compositionally biased region" description="Acidic residues" evidence="1">
    <location>
        <begin position="170"/>
        <end position="179"/>
    </location>
</feature>
<dbReference type="Pfam" id="PF02201">
    <property type="entry name" value="SWIB"/>
    <property type="match status" value="1"/>
</dbReference>
<sequence length="276" mass="30523">MSTPLLPSETAQFSAIIDGILAHSNLDTVSAKTIRKELAAKLDLNLDDKRKAVAALIHERFDHAQQSGPGTNGHSDSVKTEPTPSNSASVSPDIPTPSSVSKVESEEEEERPKKKVKRAAKELDDAKLAAKLQAQENLKARPTRGGATKKATPRKKAPRKKSEKKVKAEDDSDIELDENGEVKEKPKKGGFHKLYILSTPLAELVGEPKLSRPQVVKQLWVYIKANNLQDPGDKRQILCDDRLYSVFKQDKVHMFTMNKLLGKQLYPDDTEEDVAA</sequence>
<feature type="region of interest" description="Disordered" evidence="1">
    <location>
        <begin position="61"/>
        <end position="121"/>
    </location>
</feature>
<evidence type="ECO:0000259" key="3">
    <source>
        <dbReference type="PROSITE" id="PS51998"/>
    </source>
</evidence>
<dbReference type="EMBL" id="KE145369">
    <property type="protein sequence ID" value="EPE28113.1"/>
    <property type="molecule type" value="Genomic_DNA"/>
</dbReference>
<dbReference type="eggNOG" id="KOG1946">
    <property type="taxonomic scope" value="Eukaryota"/>
</dbReference>
<evidence type="ECO:0000313" key="4">
    <source>
        <dbReference type="EMBL" id="EPE28113.1"/>
    </source>
</evidence>
<dbReference type="Proteomes" id="UP000016922">
    <property type="component" value="Unassembled WGS sequence"/>
</dbReference>
<dbReference type="Pfam" id="PF08766">
    <property type="entry name" value="DEK_C"/>
    <property type="match status" value="1"/>
</dbReference>
<reference evidence="4 5" key="1">
    <citation type="journal article" date="2013" name="BMC Genomics">
        <title>Genomics-driven discovery of the pneumocandin biosynthetic gene cluster in the fungus Glarea lozoyensis.</title>
        <authorList>
            <person name="Chen L."/>
            <person name="Yue Q."/>
            <person name="Zhang X."/>
            <person name="Xiang M."/>
            <person name="Wang C."/>
            <person name="Li S."/>
            <person name="Che Y."/>
            <person name="Ortiz-Lopez F.J."/>
            <person name="Bills G.F."/>
            <person name="Liu X."/>
            <person name="An Z."/>
        </authorList>
    </citation>
    <scope>NUCLEOTIDE SEQUENCE [LARGE SCALE GENOMIC DNA]</scope>
    <source>
        <strain evidence="5">ATCC 20868 / MF5171</strain>
    </source>
</reference>
<dbReference type="GeneID" id="19463959"/>
<evidence type="ECO:0000259" key="2">
    <source>
        <dbReference type="PROSITE" id="PS51925"/>
    </source>
</evidence>
<name>S3DNQ7_GLAL2</name>